<dbReference type="InterPro" id="IPR037523">
    <property type="entry name" value="VOC_core"/>
</dbReference>
<dbReference type="RefSeq" id="WP_052379139.1">
    <property type="nucleotide sequence ID" value="NZ_BBIO01000002.1"/>
</dbReference>
<name>A0A081B7C1_9HYPH</name>
<dbReference type="InterPro" id="IPR052537">
    <property type="entry name" value="Extradiol_RC_dioxygenase"/>
</dbReference>
<keyword evidence="3" id="KW-1185">Reference proteome</keyword>
<evidence type="ECO:0000259" key="1">
    <source>
        <dbReference type="PROSITE" id="PS51819"/>
    </source>
</evidence>
<dbReference type="Gene3D" id="3.10.180.10">
    <property type="entry name" value="2,3-Dihydroxybiphenyl 1,2-Dioxygenase, domain 1"/>
    <property type="match status" value="1"/>
</dbReference>
<dbReference type="InterPro" id="IPR004360">
    <property type="entry name" value="Glyas_Fos-R_dOase_dom"/>
</dbReference>
<dbReference type="EMBL" id="BBIO01000002">
    <property type="protein sequence ID" value="GAK43939.1"/>
    <property type="molecule type" value="Genomic_DNA"/>
</dbReference>
<dbReference type="PANTHER" id="PTHR36110">
    <property type="entry name" value="RING-CLEAVING DIOXYGENASE MHQE-RELATED"/>
    <property type="match status" value="1"/>
</dbReference>
<evidence type="ECO:0000313" key="3">
    <source>
        <dbReference type="Proteomes" id="UP000028702"/>
    </source>
</evidence>
<evidence type="ECO:0000313" key="2">
    <source>
        <dbReference type="EMBL" id="GAK43939.1"/>
    </source>
</evidence>
<dbReference type="CDD" id="cd06587">
    <property type="entry name" value="VOC"/>
    <property type="match status" value="1"/>
</dbReference>
<dbReference type="Pfam" id="PF00903">
    <property type="entry name" value="Glyoxalase"/>
    <property type="match status" value="1"/>
</dbReference>
<dbReference type="InterPro" id="IPR029068">
    <property type="entry name" value="Glyas_Bleomycin-R_OHBP_Dase"/>
</dbReference>
<dbReference type="AlphaFoldDB" id="A0A081B7C1"/>
<dbReference type="PANTHER" id="PTHR36110:SF4">
    <property type="entry name" value="RING-CLEAVING DIOXYGENASE MHQA-RELATED"/>
    <property type="match status" value="1"/>
</dbReference>
<dbReference type="STRING" id="1333998.M2A_0438"/>
<dbReference type="SUPFAM" id="SSF54593">
    <property type="entry name" value="Glyoxalase/Bleomycin resistance protein/Dihydroxybiphenyl dioxygenase"/>
    <property type="match status" value="1"/>
</dbReference>
<protein>
    <submittedName>
        <fullName evidence="2">Glyoxalase family protein</fullName>
    </submittedName>
</protein>
<comment type="caution">
    <text evidence="2">The sequence shown here is derived from an EMBL/GenBank/DDBJ whole genome shotgun (WGS) entry which is preliminary data.</text>
</comment>
<proteinExistence type="predicted"/>
<feature type="domain" description="VOC" evidence="1">
    <location>
        <begin position="24"/>
        <end position="156"/>
    </location>
</feature>
<organism evidence="2 3">
    <name type="scientific">Tepidicaulis marinus</name>
    <dbReference type="NCBI Taxonomy" id="1333998"/>
    <lineage>
        <taxon>Bacteria</taxon>
        <taxon>Pseudomonadati</taxon>
        <taxon>Pseudomonadota</taxon>
        <taxon>Alphaproteobacteria</taxon>
        <taxon>Hyphomicrobiales</taxon>
        <taxon>Parvibaculaceae</taxon>
        <taxon>Tepidicaulis</taxon>
    </lineage>
</organism>
<reference evidence="2 3" key="1">
    <citation type="submission" date="2014-07" db="EMBL/GenBank/DDBJ databases">
        <title>Tepidicaulis marinum gen. nov., sp. nov., a novel marine bacterium denitrifying nitrate to nitrous oxide strictly under microaerobic conditions.</title>
        <authorList>
            <person name="Takeuchi M."/>
            <person name="Yamagishi T."/>
            <person name="Kamagata Y."/>
            <person name="Oshima K."/>
            <person name="Hattori M."/>
            <person name="Katayama T."/>
            <person name="Hanada S."/>
            <person name="Tamaki H."/>
            <person name="Marumo K."/>
            <person name="Maeda H."/>
            <person name="Nedachi M."/>
            <person name="Iwasaki W."/>
            <person name="Suwa Y."/>
            <person name="Sakata S."/>
        </authorList>
    </citation>
    <scope>NUCLEOTIDE SEQUENCE [LARGE SCALE GENOMIC DNA]</scope>
    <source>
        <strain evidence="2 3">MA2</strain>
    </source>
</reference>
<accession>A0A081B7C1</accession>
<dbReference type="PROSITE" id="PS51819">
    <property type="entry name" value="VOC"/>
    <property type="match status" value="1"/>
</dbReference>
<sequence>MSRELMGSVDHIGETKTAAPQIKGFHHIAYRCRDAEETYKFYVDLLGLKPAAALSFDKTPSGEDKPFMHLFFEMGDGNFIAFFDAPSSASDETFNLKDGIDDYHFAFEVGTMDEVMTFKTLLEEAKVPAFGPIDHTFCHSLYFFDPNGLACEITTKDACHDVYMREEGGKAAQAIAEWSEKTKAIKQARMELFKAAD</sequence>
<dbReference type="eggNOG" id="COG0346">
    <property type="taxonomic scope" value="Bacteria"/>
</dbReference>
<dbReference type="Proteomes" id="UP000028702">
    <property type="component" value="Unassembled WGS sequence"/>
</dbReference>
<gene>
    <name evidence="2" type="ORF">M2A_0438</name>
</gene>